<dbReference type="AlphaFoldDB" id="A0A182PMM3"/>
<evidence type="ECO:0000313" key="4">
    <source>
        <dbReference type="EnsemblMetazoa" id="AEPI008197-PA"/>
    </source>
</evidence>
<reference evidence="4" key="2">
    <citation type="submission" date="2020-05" db="UniProtKB">
        <authorList>
            <consortium name="EnsemblMetazoa"/>
        </authorList>
    </citation>
    <scope>IDENTIFICATION</scope>
    <source>
        <strain evidence="4">Epiroticus2</strain>
    </source>
</reference>
<dbReference type="EnsemblMetazoa" id="AEPI008197-RA">
    <property type="protein sequence ID" value="AEPI008197-PA"/>
    <property type="gene ID" value="AEPI008197"/>
</dbReference>
<evidence type="ECO:0000256" key="1">
    <source>
        <dbReference type="SAM" id="Coils"/>
    </source>
</evidence>
<feature type="chain" id="PRO_5008131671" evidence="3">
    <location>
        <begin position="23"/>
        <end position="650"/>
    </location>
</feature>
<dbReference type="GO" id="GO:0000785">
    <property type="term" value="C:chromatin"/>
    <property type="evidence" value="ECO:0007669"/>
    <property type="project" value="TreeGrafter"/>
</dbReference>
<reference evidence="5" key="1">
    <citation type="submission" date="2013-03" db="EMBL/GenBank/DDBJ databases">
        <title>The Genome Sequence of Anopheles epiroticus epiroticus2.</title>
        <authorList>
            <consortium name="The Broad Institute Genomics Platform"/>
            <person name="Neafsey D.E."/>
            <person name="Howell P."/>
            <person name="Walker B."/>
            <person name="Young S.K."/>
            <person name="Zeng Q."/>
            <person name="Gargeya S."/>
            <person name="Fitzgerald M."/>
            <person name="Haas B."/>
            <person name="Abouelleil A."/>
            <person name="Allen A.W."/>
            <person name="Alvarado L."/>
            <person name="Arachchi H.M."/>
            <person name="Berlin A.M."/>
            <person name="Chapman S.B."/>
            <person name="Gainer-Dewar J."/>
            <person name="Goldberg J."/>
            <person name="Griggs A."/>
            <person name="Gujja S."/>
            <person name="Hansen M."/>
            <person name="Howarth C."/>
            <person name="Imamovic A."/>
            <person name="Ireland A."/>
            <person name="Larimer J."/>
            <person name="McCowan C."/>
            <person name="Murphy C."/>
            <person name="Pearson M."/>
            <person name="Poon T.W."/>
            <person name="Priest M."/>
            <person name="Roberts A."/>
            <person name="Saif S."/>
            <person name="Shea T."/>
            <person name="Sisk P."/>
            <person name="Sykes S."/>
            <person name="Wortman J."/>
            <person name="Nusbaum C."/>
            <person name="Birren B."/>
        </authorList>
    </citation>
    <scope>NUCLEOTIDE SEQUENCE [LARGE SCALE GENOMIC DNA]</scope>
    <source>
        <strain evidence="5">Epiroticus2</strain>
    </source>
</reference>
<keyword evidence="5" id="KW-1185">Reference proteome</keyword>
<dbReference type="STRING" id="199890.A0A182PMM3"/>
<dbReference type="PANTHER" id="PTHR22880">
    <property type="entry name" value="FALZ-RELATED BROMODOMAIN-CONTAINING PROTEINS"/>
    <property type="match status" value="1"/>
</dbReference>
<dbReference type="Proteomes" id="UP000075885">
    <property type="component" value="Unassembled WGS sequence"/>
</dbReference>
<feature type="compositionally biased region" description="Low complexity" evidence="2">
    <location>
        <begin position="508"/>
        <end position="528"/>
    </location>
</feature>
<feature type="coiled-coil region" evidence="1">
    <location>
        <begin position="304"/>
        <end position="331"/>
    </location>
</feature>
<dbReference type="PANTHER" id="PTHR22880:SF225">
    <property type="entry name" value="BROMODOMAIN-CONTAINING PROTEIN BET-1-RELATED"/>
    <property type="match status" value="1"/>
</dbReference>
<dbReference type="GO" id="GO:0006338">
    <property type="term" value="P:chromatin remodeling"/>
    <property type="evidence" value="ECO:0007669"/>
    <property type="project" value="TreeGrafter"/>
</dbReference>
<dbReference type="GO" id="GO:0005634">
    <property type="term" value="C:nucleus"/>
    <property type="evidence" value="ECO:0007669"/>
    <property type="project" value="TreeGrafter"/>
</dbReference>
<dbReference type="GO" id="GO:0006355">
    <property type="term" value="P:regulation of DNA-templated transcription"/>
    <property type="evidence" value="ECO:0007669"/>
    <property type="project" value="TreeGrafter"/>
</dbReference>
<accession>A0A182PMM3</accession>
<protein>
    <submittedName>
        <fullName evidence="4">Uncharacterized protein</fullName>
    </submittedName>
</protein>
<keyword evidence="3" id="KW-0732">Signal</keyword>
<name>A0A182PMM3_9DIPT</name>
<proteinExistence type="predicted"/>
<evidence type="ECO:0000256" key="3">
    <source>
        <dbReference type="SAM" id="SignalP"/>
    </source>
</evidence>
<keyword evidence="1" id="KW-0175">Coiled coil</keyword>
<evidence type="ECO:0000256" key="2">
    <source>
        <dbReference type="SAM" id="MobiDB-lite"/>
    </source>
</evidence>
<feature type="signal peptide" evidence="3">
    <location>
        <begin position="1"/>
        <end position="22"/>
    </location>
</feature>
<dbReference type="VEuPathDB" id="VectorBase:AEPI008197"/>
<dbReference type="InterPro" id="IPR050935">
    <property type="entry name" value="Bromo_chromatin_reader"/>
</dbReference>
<sequence length="650" mass="74837">MISMVPLAWTVALCCLVSLGNAASSLPSSSSGSSDSSSSSSNGFPVFGTKRYARSNLLPSSEYGGGQGLSLPVYHMPNARYYDTQLPPQYFPFAPYQPSVVGSDYYDDVGYYGDTGKGYYYQPQPQHRRYQRNNERYTSYGLPTYRGEYKPTPYYYAHGPSYSYSDDHESSNPLDDLHEEMLQEDERERARDYYPVGQEQWYESPTRPDSAFLRNLIMYNSQLSNFAGTRGRQLPPLDMSNEEDFEEYDDTEPDYEYDVPIADTRPSYDNFFPGNGYPAESVPGYGVGPASSRNTFSQLNSFRNSMAKNQIDEDDEEVQELKSLIHQQKNSQRLPPMLMDKMAPFVLKQQQPYPTASNQPQQQVQQQVHQRQSKQQYQQLQPQQLQQQQLLLQRQKEQLLQQQRQQEQLLQQQQQQKEQLLQQQRLKEQQQLLLKQQQLEAEKQLQKEQKQQQLLRTLSSDYQPAYGQQSDSWQKDSPSYNAYDYDADEYDDSWSHWDRKRNVQPKKATFATTTTTTKKPVKVTSTSTVEPATSKPAKANGSSGQKEVVLPRPTNPRNLFAANLIHAVDETRMQLGKPKVDDGSTKHKETKSSKIYDALRAMMNTKQQDMEGADLRQQLEHQKQLAHIHKRFVSNEESLVQQLDGLKRSA</sequence>
<feature type="coiled-coil region" evidence="1">
    <location>
        <begin position="385"/>
        <end position="456"/>
    </location>
</feature>
<organism evidence="4 5">
    <name type="scientific">Anopheles epiroticus</name>
    <dbReference type="NCBI Taxonomy" id="199890"/>
    <lineage>
        <taxon>Eukaryota</taxon>
        <taxon>Metazoa</taxon>
        <taxon>Ecdysozoa</taxon>
        <taxon>Arthropoda</taxon>
        <taxon>Hexapoda</taxon>
        <taxon>Insecta</taxon>
        <taxon>Pterygota</taxon>
        <taxon>Neoptera</taxon>
        <taxon>Endopterygota</taxon>
        <taxon>Diptera</taxon>
        <taxon>Nematocera</taxon>
        <taxon>Culicoidea</taxon>
        <taxon>Culicidae</taxon>
        <taxon>Anophelinae</taxon>
        <taxon>Anopheles</taxon>
    </lineage>
</organism>
<evidence type="ECO:0000313" key="5">
    <source>
        <dbReference type="Proteomes" id="UP000075885"/>
    </source>
</evidence>
<feature type="region of interest" description="Disordered" evidence="2">
    <location>
        <begin position="508"/>
        <end position="554"/>
    </location>
</feature>